<dbReference type="Pfam" id="PF00155">
    <property type="entry name" value="Aminotran_1_2"/>
    <property type="match status" value="1"/>
</dbReference>
<dbReference type="InterPro" id="IPR050596">
    <property type="entry name" value="AspAT/PAT-like"/>
</dbReference>
<dbReference type="Proteomes" id="UP000717364">
    <property type="component" value="Unassembled WGS sequence"/>
</dbReference>
<evidence type="ECO:0000256" key="4">
    <source>
        <dbReference type="ARBA" id="ARBA00022679"/>
    </source>
</evidence>
<reference evidence="7" key="1">
    <citation type="submission" date="2020-11" db="EMBL/GenBank/DDBJ databases">
        <authorList>
            <person name="Konstantinou D."/>
            <person name="Gkelis S."/>
            <person name="Popin R."/>
            <person name="Fewer D."/>
            <person name="Sivonen K."/>
        </authorList>
    </citation>
    <scope>NUCLEOTIDE SEQUENCE</scope>
    <source>
        <strain evidence="7">TAU-MAC 1115</strain>
    </source>
</reference>
<dbReference type="InterPro" id="IPR015421">
    <property type="entry name" value="PyrdxlP-dep_Trfase_major"/>
</dbReference>
<keyword evidence="3 7" id="KW-0032">Aminotransferase</keyword>
<dbReference type="PANTHER" id="PTHR46383:SF5">
    <property type="entry name" value="AMINOTRANSFERASE CLASS I_CLASSII DOMAIN-CONTAINING PROTEIN"/>
    <property type="match status" value="1"/>
</dbReference>
<keyword evidence="8" id="KW-1185">Reference proteome</keyword>
<dbReference type="CDD" id="cd00609">
    <property type="entry name" value="AAT_like"/>
    <property type="match status" value="1"/>
</dbReference>
<feature type="domain" description="Aminotransferase class I/classII large" evidence="6">
    <location>
        <begin position="23"/>
        <end position="369"/>
    </location>
</feature>
<evidence type="ECO:0000256" key="5">
    <source>
        <dbReference type="ARBA" id="ARBA00022898"/>
    </source>
</evidence>
<dbReference type="InterPro" id="IPR004839">
    <property type="entry name" value="Aminotransferase_I/II_large"/>
</dbReference>
<comment type="similarity">
    <text evidence="2">Belongs to the class-I pyridoxal-phosphate-dependent aminotransferase family.</text>
</comment>
<dbReference type="NCBIfam" id="NF004621">
    <property type="entry name" value="PRK05957.1"/>
    <property type="match status" value="1"/>
</dbReference>
<dbReference type="EMBL" id="JADOES010000037">
    <property type="protein sequence ID" value="MBT9317061.1"/>
    <property type="molecule type" value="Genomic_DNA"/>
</dbReference>
<proteinExistence type="inferred from homology"/>
<evidence type="ECO:0000313" key="8">
    <source>
        <dbReference type="Proteomes" id="UP000717364"/>
    </source>
</evidence>
<dbReference type="GO" id="GO:0030170">
    <property type="term" value="F:pyridoxal phosphate binding"/>
    <property type="evidence" value="ECO:0007669"/>
    <property type="project" value="InterPro"/>
</dbReference>
<comment type="caution">
    <text evidence="7">The sequence shown here is derived from an EMBL/GenBank/DDBJ whole genome shotgun (WGS) entry which is preliminary data.</text>
</comment>
<dbReference type="InterPro" id="IPR015422">
    <property type="entry name" value="PyrdxlP-dep_Trfase_small"/>
</dbReference>
<dbReference type="Gene3D" id="3.40.640.10">
    <property type="entry name" value="Type I PLP-dependent aspartate aminotransferase-like (Major domain)"/>
    <property type="match status" value="1"/>
</dbReference>
<accession>A0A947DJE1</accession>
<dbReference type="AlphaFoldDB" id="A0A947DJE1"/>
<protein>
    <submittedName>
        <fullName evidence="7">Pyridoxal phosphate-dependent aminotransferase</fullName>
    </submittedName>
</protein>
<dbReference type="InterPro" id="IPR015424">
    <property type="entry name" value="PyrdxlP-dep_Trfase"/>
</dbReference>
<comment type="cofactor">
    <cofactor evidence="1">
        <name>pyridoxal 5'-phosphate</name>
        <dbReference type="ChEBI" id="CHEBI:597326"/>
    </cofactor>
</comment>
<dbReference type="GO" id="GO:0008483">
    <property type="term" value="F:transaminase activity"/>
    <property type="evidence" value="ECO:0007669"/>
    <property type="project" value="UniProtKB-KW"/>
</dbReference>
<name>A0A947DJE1_9CYAN</name>
<evidence type="ECO:0000256" key="1">
    <source>
        <dbReference type="ARBA" id="ARBA00001933"/>
    </source>
</evidence>
<evidence type="ECO:0000313" key="7">
    <source>
        <dbReference type="EMBL" id="MBT9317061.1"/>
    </source>
</evidence>
<sequence>MQSIQTPIIPLIKELIKNNPGTIPLDQGVVSYSPPNTAIAAIQDFLAHPQEHKYQATIGIPKLLSGIQKKLRQDNQINIGDDNCIVVAAGSNMGFLNAILAITHAGDEIILNTPYYFNHEMAIGMINCHPVPVQTDDNYHPQIDELRKAITPKTKAIVTISPNNPTGVVYDASTLREINKICQETGIYHISDEAYEYFTYNQVKHTSPASFPHSTPHTISLFSLSKTYGFASWRIGYMVIPKKLLPPILKIQDTNLICPPVISQYAALGALSADDNYLSEHVSAIAKVRESILQKLQDLPATCTVVVPDGAFYCFLKVTSDLSDLDLVKRLIDTYKVAVIPGQAFGMNDGCYLRISYGSLTLENASLGIDRLVQGIKELTV</sequence>
<gene>
    <name evidence="7" type="ORF">IXB50_16680</name>
</gene>
<dbReference type="Gene3D" id="3.90.1150.10">
    <property type="entry name" value="Aspartate Aminotransferase, domain 1"/>
    <property type="match status" value="1"/>
</dbReference>
<organism evidence="7 8">
    <name type="scientific">Leptothoe spongobia TAU-MAC 1115</name>
    <dbReference type="NCBI Taxonomy" id="1967444"/>
    <lineage>
        <taxon>Bacteria</taxon>
        <taxon>Bacillati</taxon>
        <taxon>Cyanobacteriota</taxon>
        <taxon>Cyanophyceae</taxon>
        <taxon>Nodosilineales</taxon>
        <taxon>Cymatolegaceae</taxon>
        <taxon>Leptothoe</taxon>
        <taxon>Leptothoe spongobia</taxon>
    </lineage>
</organism>
<keyword evidence="5" id="KW-0663">Pyridoxal phosphate</keyword>
<evidence type="ECO:0000256" key="3">
    <source>
        <dbReference type="ARBA" id="ARBA00022576"/>
    </source>
</evidence>
<evidence type="ECO:0000259" key="6">
    <source>
        <dbReference type="Pfam" id="PF00155"/>
    </source>
</evidence>
<dbReference type="SUPFAM" id="SSF53383">
    <property type="entry name" value="PLP-dependent transferases"/>
    <property type="match status" value="1"/>
</dbReference>
<evidence type="ECO:0000256" key="2">
    <source>
        <dbReference type="ARBA" id="ARBA00007441"/>
    </source>
</evidence>
<keyword evidence="4" id="KW-0808">Transferase</keyword>
<dbReference type="GO" id="GO:0006520">
    <property type="term" value="P:amino acid metabolic process"/>
    <property type="evidence" value="ECO:0007669"/>
    <property type="project" value="InterPro"/>
</dbReference>
<reference evidence="7" key="2">
    <citation type="journal article" date="2021" name="Mar. Drugs">
        <title>Genome Reduction and Secondary Metabolism of the Marine Sponge-Associated Cyanobacterium Leptothoe.</title>
        <authorList>
            <person name="Konstantinou D."/>
            <person name="Popin R.V."/>
            <person name="Fewer D.P."/>
            <person name="Sivonen K."/>
            <person name="Gkelis S."/>
        </authorList>
    </citation>
    <scope>NUCLEOTIDE SEQUENCE</scope>
    <source>
        <strain evidence="7">TAU-MAC 1115</strain>
    </source>
</reference>
<dbReference type="PANTHER" id="PTHR46383">
    <property type="entry name" value="ASPARTATE AMINOTRANSFERASE"/>
    <property type="match status" value="1"/>
</dbReference>